<dbReference type="EMBL" id="JACNYL010000001">
    <property type="protein sequence ID" value="MBD1420944.1"/>
    <property type="molecule type" value="Genomic_DNA"/>
</dbReference>
<dbReference type="InterPro" id="IPR050738">
    <property type="entry name" value="Sulfatase"/>
</dbReference>
<sequence>MRYISIRYIFLLGSALVNLLCHHVIAQGNKLKPNIILIYADDLGIMEIEPYGQEKIRTPHLTRLAKEGMRFTNHYTGSPVCAPARGMLMTGKHSGQTYIRGNYALGGNTDSLEAGQMPLPEGTFTIAHMFQRMGYKTGAIGKWGLGMHNGSGSPNRQGFDYFFGYLDQRQAHNYYPSHLWENDQRYSLNNLEKIVHQPLDSTAVQDKDFDFFKGNDYAPELMTEKALGFINENKDEPFFLYLPYTIPHVSLQVPDKYVEKYQDKFNDTPYYGQDGYAAHRYPRAAYAAMITYLDEQIGKVMEEVKELGLDDNTLILFSSDNGTAFNGGVDYAFFNSVGNYRGLKMDVFEGGIRVPFIARWPDKIAASTVSDHVSAQYDLLATLGELVGYSITNTNGISFLPTLLQRGKQKEHEFLYFEYPEKGGQLAVRMQQWKGVKLNLKKDPHARWMLFNLHEDPYEEHDVAIKHPDILMRLDEIVKWEHWPAHIVEWEIIDNKSDRR</sequence>
<evidence type="ECO:0000313" key="7">
    <source>
        <dbReference type="Proteomes" id="UP000651112"/>
    </source>
</evidence>
<feature type="domain" description="Sulfatase N-terminal" evidence="5">
    <location>
        <begin position="33"/>
        <end position="389"/>
    </location>
</feature>
<gene>
    <name evidence="6" type="ORF">H8B21_05080</name>
</gene>
<comment type="similarity">
    <text evidence="1">Belongs to the sulfatase family.</text>
</comment>
<evidence type="ECO:0000256" key="2">
    <source>
        <dbReference type="ARBA" id="ARBA00022723"/>
    </source>
</evidence>
<comment type="caution">
    <text evidence="6">The sequence shown here is derived from an EMBL/GenBank/DDBJ whole genome shotgun (WGS) entry which is preliminary data.</text>
</comment>
<evidence type="ECO:0000256" key="4">
    <source>
        <dbReference type="ARBA" id="ARBA00022837"/>
    </source>
</evidence>
<evidence type="ECO:0000256" key="3">
    <source>
        <dbReference type="ARBA" id="ARBA00022801"/>
    </source>
</evidence>
<keyword evidence="4" id="KW-0106">Calcium</keyword>
<dbReference type="CDD" id="cd16145">
    <property type="entry name" value="ARS_like"/>
    <property type="match status" value="1"/>
</dbReference>
<keyword evidence="3" id="KW-0378">Hydrolase</keyword>
<dbReference type="Proteomes" id="UP000651112">
    <property type="component" value="Unassembled WGS sequence"/>
</dbReference>
<dbReference type="SUPFAM" id="SSF53649">
    <property type="entry name" value="Alkaline phosphatase-like"/>
    <property type="match status" value="1"/>
</dbReference>
<keyword evidence="2" id="KW-0479">Metal-binding</keyword>
<dbReference type="InterPro" id="IPR000917">
    <property type="entry name" value="Sulfatase_N"/>
</dbReference>
<dbReference type="Gene3D" id="3.30.1120.10">
    <property type="match status" value="1"/>
</dbReference>
<organism evidence="6 7">
    <name type="scientific">Sphingobacterium chuzhouense</name>
    <dbReference type="NCBI Taxonomy" id="1742264"/>
    <lineage>
        <taxon>Bacteria</taxon>
        <taxon>Pseudomonadati</taxon>
        <taxon>Bacteroidota</taxon>
        <taxon>Sphingobacteriia</taxon>
        <taxon>Sphingobacteriales</taxon>
        <taxon>Sphingobacteriaceae</taxon>
        <taxon>Sphingobacterium</taxon>
    </lineage>
</organism>
<dbReference type="InterPro" id="IPR017850">
    <property type="entry name" value="Alkaline_phosphatase_core_sf"/>
</dbReference>
<proteinExistence type="inferred from homology"/>
<evidence type="ECO:0000256" key="1">
    <source>
        <dbReference type="ARBA" id="ARBA00008779"/>
    </source>
</evidence>
<dbReference type="InterPro" id="IPR024607">
    <property type="entry name" value="Sulfatase_CS"/>
</dbReference>
<accession>A0ABR7XP52</accession>
<dbReference type="Gene3D" id="3.40.720.10">
    <property type="entry name" value="Alkaline Phosphatase, subunit A"/>
    <property type="match status" value="1"/>
</dbReference>
<dbReference type="PROSITE" id="PS00523">
    <property type="entry name" value="SULFATASE_1"/>
    <property type="match status" value="1"/>
</dbReference>
<dbReference type="PANTHER" id="PTHR42693">
    <property type="entry name" value="ARYLSULFATASE FAMILY MEMBER"/>
    <property type="match status" value="1"/>
</dbReference>
<keyword evidence="7" id="KW-1185">Reference proteome</keyword>
<dbReference type="PANTHER" id="PTHR42693:SF53">
    <property type="entry name" value="ENDO-4-O-SULFATASE"/>
    <property type="match status" value="1"/>
</dbReference>
<dbReference type="RefSeq" id="WP_190312669.1">
    <property type="nucleotide sequence ID" value="NZ_JACNYL010000001.1"/>
</dbReference>
<dbReference type="Pfam" id="PF00884">
    <property type="entry name" value="Sulfatase"/>
    <property type="match status" value="1"/>
</dbReference>
<evidence type="ECO:0000259" key="5">
    <source>
        <dbReference type="Pfam" id="PF00884"/>
    </source>
</evidence>
<protein>
    <submittedName>
        <fullName evidence="6">Arylsulfatase</fullName>
    </submittedName>
</protein>
<reference evidence="6 7" key="1">
    <citation type="submission" date="2020-08" db="EMBL/GenBank/DDBJ databases">
        <title>Sphingobacterium sp. DN00404 isolated from aquaculture water.</title>
        <authorList>
            <person name="Zhang M."/>
        </authorList>
    </citation>
    <scope>NUCLEOTIDE SEQUENCE [LARGE SCALE GENOMIC DNA]</scope>
    <source>
        <strain evidence="6 7">KCTC 42746</strain>
    </source>
</reference>
<evidence type="ECO:0000313" key="6">
    <source>
        <dbReference type="EMBL" id="MBD1420944.1"/>
    </source>
</evidence>
<name>A0ABR7XP52_9SPHI</name>